<evidence type="ECO:0000256" key="1">
    <source>
        <dbReference type="SAM" id="MobiDB-lite"/>
    </source>
</evidence>
<evidence type="ECO:0008006" key="4">
    <source>
        <dbReference type="Google" id="ProtNLM"/>
    </source>
</evidence>
<keyword evidence="3" id="KW-1185">Reference proteome</keyword>
<feature type="region of interest" description="Disordered" evidence="1">
    <location>
        <begin position="250"/>
        <end position="370"/>
    </location>
</feature>
<feature type="non-terminal residue" evidence="2">
    <location>
        <position position="370"/>
    </location>
</feature>
<dbReference type="Proteomes" id="UP000230066">
    <property type="component" value="Unassembled WGS sequence"/>
</dbReference>
<feature type="non-terminal residue" evidence="2">
    <location>
        <position position="1"/>
    </location>
</feature>
<comment type="caution">
    <text evidence="2">The sequence shown here is derived from an EMBL/GenBank/DDBJ whole genome shotgun (WGS) entry which is preliminary data.</text>
</comment>
<name>A0A4E0RH31_FASHE</name>
<feature type="compositionally biased region" description="Polar residues" evidence="1">
    <location>
        <begin position="261"/>
        <end position="273"/>
    </location>
</feature>
<dbReference type="EMBL" id="JXXN02004030">
    <property type="protein sequence ID" value="THD20938.1"/>
    <property type="molecule type" value="Genomic_DNA"/>
</dbReference>
<evidence type="ECO:0000313" key="2">
    <source>
        <dbReference type="EMBL" id="THD20938.1"/>
    </source>
</evidence>
<protein>
    <recommendedName>
        <fullName evidence="4">SEA domain protein</fullName>
    </recommendedName>
</protein>
<sequence>VTFVLVTDNETVTTAITTAFNVTTGGTETQIQTTTQNTQENTITVVTARTSITGMCIQHSFITFHTIIKCVILIRIHSSHINEIPVYVPYTKRVVALLTFPRISVASNWITYDVTARVTHNGVPMEWDDHLLNTTSALYQQLSNASCQFMHGAANYSGSTVLQTATCHVIGFTQGSVWIVIQLTVDSTETTSLTNEEVLRLLTSGFGSYVASGEDDISYALDKNTMQVEIENGQTTANKRTEIQVLKTEETTEPITIETTFANDKTQDATTNKSSTSEISTSTQTPTPTPTETETTTTETQTQTHTETETETTSTTPTETTTTESTTHTSTPTSESTSTSTSTTTSESTSSTETTTQQSTSTMNPESQTT</sequence>
<dbReference type="AlphaFoldDB" id="A0A4E0RH31"/>
<reference evidence="2" key="1">
    <citation type="submission" date="2019-03" db="EMBL/GenBank/DDBJ databases">
        <title>Improved annotation for the trematode Fasciola hepatica.</title>
        <authorList>
            <person name="Choi Y.-J."/>
            <person name="Martin J."/>
            <person name="Mitreva M."/>
        </authorList>
    </citation>
    <scope>NUCLEOTIDE SEQUENCE [LARGE SCALE GENOMIC DNA]</scope>
</reference>
<proteinExistence type="predicted"/>
<accession>A0A4E0RH31</accession>
<gene>
    <name evidence="2" type="ORF">D915_008393</name>
</gene>
<evidence type="ECO:0000313" key="3">
    <source>
        <dbReference type="Proteomes" id="UP000230066"/>
    </source>
</evidence>
<feature type="compositionally biased region" description="Low complexity" evidence="1">
    <location>
        <begin position="274"/>
        <end position="362"/>
    </location>
</feature>
<organism evidence="2 3">
    <name type="scientific">Fasciola hepatica</name>
    <name type="common">Liver fluke</name>
    <dbReference type="NCBI Taxonomy" id="6192"/>
    <lineage>
        <taxon>Eukaryota</taxon>
        <taxon>Metazoa</taxon>
        <taxon>Spiralia</taxon>
        <taxon>Lophotrochozoa</taxon>
        <taxon>Platyhelminthes</taxon>
        <taxon>Trematoda</taxon>
        <taxon>Digenea</taxon>
        <taxon>Plagiorchiida</taxon>
        <taxon>Echinostomata</taxon>
        <taxon>Echinostomatoidea</taxon>
        <taxon>Fasciolidae</taxon>
        <taxon>Fasciola</taxon>
    </lineage>
</organism>